<accession>A0A6A6PWY5</accession>
<dbReference type="Proteomes" id="UP000799767">
    <property type="component" value="Unassembled WGS sequence"/>
</dbReference>
<dbReference type="EMBL" id="MU001634">
    <property type="protein sequence ID" value="KAF2484209.1"/>
    <property type="molecule type" value="Genomic_DNA"/>
</dbReference>
<dbReference type="GeneID" id="54470339"/>
<evidence type="ECO:0000256" key="1">
    <source>
        <dbReference type="SAM" id="MobiDB-lite"/>
    </source>
</evidence>
<feature type="region of interest" description="Disordered" evidence="1">
    <location>
        <begin position="304"/>
        <end position="330"/>
    </location>
</feature>
<keyword evidence="4" id="KW-1185">Reference proteome</keyword>
<keyword evidence="2" id="KW-0472">Membrane</keyword>
<feature type="transmembrane region" description="Helical" evidence="2">
    <location>
        <begin position="31"/>
        <end position="49"/>
    </location>
</feature>
<reference evidence="3" key="1">
    <citation type="journal article" date="2020" name="Stud. Mycol.">
        <title>101 Dothideomycetes genomes: a test case for predicting lifestyles and emergence of pathogens.</title>
        <authorList>
            <person name="Haridas S."/>
            <person name="Albert R."/>
            <person name="Binder M."/>
            <person name="Bloem J."/>
            <person name="Labutti K."/>
            <person name="Salamov A."/>
            <person name="Andreopoulos B."/>
            <person name="Baker S."/>
            <person name="Barry K."/>
            <person name="Bills G."/>
            <person name="Bluhm B."/>
            <person name="Cannon C."/>
            <person name="Castanera R."/>
            <person name="Culley D."/>
            <person name="Daum C."/>
            <person name="Ezra D."/>
            <person name="Gonzalez J."/>
            <person name="Henrissat B."/>
            <person name="Kuo A."/>
            <person name="Liang C."/>
            <person name="Lipzen A."/>
            <person name="Lutzoni F."/>
            <person name="Magnuson J."/>
            <person name="Mondo S."/>
            <person name="Nolan M."/>
            <person name="Ohm R."/>
            <person name="Pangilinan J."/>
            <person name="Park H.-J."/>
            <person name="Ramirez L."/>
            <person name="Alfaro M."/>
            <person name="Sun H."/>
            <person name="Tritt A."/>
            <person name="Yoshinaga Y."/>
            <person name="Zwiers L.-H."/>
            <person name="Turgeon B."/>
            <person name="Goodwin S."/>
            <person name="Spatafora J."/>
            <person name="Crous P."/>
            <person name="Grigoriev I."/>
        </authorList>
    </citation>
    <scope>NUCLEOTIDE SEQUENCE</scope>
    <source>
        <strain evidence="3">CBS 113389</strain>
    </source>
</reference>
<keyword evidence="2" id="KW-0812">Transmembrane</keyword>
<gene>
    <name evidence="3" type="ORF">BDY17DRAFT_123863</name>
</gene>
<feature type="region of interest" description="Disordered" evidence="1">
    <location>
        <begin position="255"/>
        <end position="274"/>
    </location>
</feature>
<organism evidence="3 4">
    <name type="scientific">Neohortaea acidophila</name>
    <dbReference type="NCBI Taxonomy" id="245834"/>
    <lineage>
        <taxon>Eukaryota</taxon>
        <taxon>Fungi</taxon>
        <taxon>Dikarya</taxon>
        <taxon>Ascomycota</taxon>
        <taxon>Pezizomycotina</taxon>
        <taxon>Dothideomycetes</taxon>
        <taxon>Dothideomycetidae</taxon>
        <taxon>Mycosphaerellales</taxon>
        <taxon>Teratosphaeriaceae</taxon>
        <taxon>Neohortaea</taxon>
    </lineage>
</organism>
<protein>
    <submittedName>
        <fullName evidence="3">Uncharacterized protein</fullName>
    </submittedName>
</protein>
<sequence>MGRCSQCRYDATPNRFDAVAWLSLFLSSGRISYVYSMLMLSLPCSPFLLRSYETQRSRHWPGVVGMMSTAERRPVVSYSRRAREGYQDPSGRKRRALGSEGSGVAEESDQVITPISHMDLTLFVPDASSSTNRWSTYSAPDELMTPTPNDPYLHLCTRDPAHRSTTTMRRMHSTTAVPDRNTFASDEDFMLFAFATTGLGSEPPFAPTPSSPHISSLRASIPHSRVSVPCRQLPSPLEAVSPMTPAAHPLSSLRDIPHASAPHYSGAPPTSQPFLDQRASQIAANYSSSCDVSPLEDDVDFVAYNVRPPPGYEESQGQIQSDRRLEAARRAQDLQQRWRLSGSRRGG</sequence>
<evidence type="ECO:0000313" key="3">
    <source>
        <dbReference type="EMBL" id="KAF2484209.1"/>
    </source>
</evidence>
<evidence type="ECO:0000313" key="4">
    <source>
        <dbReference type="Proteomes" id="UP000799767"/>
    </source>
</evidence>
<proteinExistence type="predicted"/>
<evidence type="ECO:0000256" key="2">
    <source>
        <dbReference type="SAM" id="Phobius"/>
    </source>
</evidence>
<dbReference type="OrthoDB" id="3795041at2759"/>
<keyword evidence="2" id="KW-1133">Transmembrane helix</keyword>
<feature type="region of interest" description="Disordered" evidence="1">
    <location>
        <begin position="74"/>
        <end position="110"/>
    </location>
</feature>
<name>A0A6A6PWY5_9PEZI</name>
<feature type="compositionally biased region" description="Basic and acidic residues" evidence="1">
    <location>
        <begin position="321"/>
        <end position="330"/>
    </location>
</feature>
<dbReference type="RefSeq" id="XP_033590779.1">
    <property type="nucleotide sequence ID" value="XM_033729337.1"/>
</dbReference>
<dbReference type="AlphaFoldDB" id="A0A6A6PWY5"/>